<protein>
    <submittedName>
        <fullName evidence="7">DUF4149 domain-containing protein</fullName>
    </submittedName>
</protein>
<gene>
    <name evidence="7" type="ORF">F4V45_00010</name>
</gene>
<accession>A0A5M9QRR6</accession>
<dbReference type="RefSeq" id="WP_150336496.1">
    <property type="nucleotide sequence ID" value="NZ_JAERIX010000056.1"/>
</dbReference>
<sequence>MKIFTSCITSLYLLCLGTIIGGIIACGALVAPVIFNASQYLAAIEIADPSGITRYASGILMTEIFARFNYLLNAMAIFILVYELLAFNISSKKSLFLLGIGIFSVVLIFLFTMYYTPAIIAAQVDGAAATATDEFGSLHTQSEMIFQILLISLSASFLWRVYLLRFSLPAAAKSRRK</sequence>
<keyword evidence="4 5" id="KW-0472">Membrane</keyword>
<organism evidence="7 8">
    <name type="scientific">Helicobacter canis</name>
    <dbReference type="NCBI Taxonomy" id="29419"/>
    <lineage>
        <taxon>Bacteria</taxon>
        <taxon>Pseudomonadati</taxon>
        <taxon>Campylobacterota</taxon>
        <taxon>Epsilonproteobacteria</taxon>
        <taxon>Campylobacterales</taxon>
        <taxon>Helicobacteraceae</taxon>
        <taxon>Helicobacter</taxon>
    </lineage>
</organism>
<keyword evidence="3 5" id="KW-1133">Transmembrane helix</keyword>
<dbReference type="Pfam" id="PF13664">
    <property type="entry name" value="DUF4149"/>
    <property type="match status" value="1"/>
</dbReference>
<feature type="domain" description="TMEM205-like" evidence="6">
    <location>
        <begin position="14"/>
        <end position="126"/>
    </location>
</feature>
<name>A0A5M9QRR6_9HELI</name>
<feature type="transmembrane region" description="Helical" evidence="5">
    <location>
        <begin position="95"/>
        <end position="115"/>
    </location>
</feature>
<keyword evidence="2 5" id="KW-0812">Transmembrane</keyword>
<dbReference type="InterPro" id="IPR025423">
    <property type="entry name" value="TMEM205-like"/>
</dbReference>
<evidence type="ECO:0000259" key="6">
    <source>
        <dbReference type="Pfam" id="PF13664"/>
    </source>
</evidence>
<feature type="transmembrane region" description="Helical" evidence="5">
    <location>
        <begin position="12"/>
        <end position="35"/>
    </location>
</feature>
<feature type="transmembrane region" description="Helical" evidence="5">
    <location>
        <begin position="144"/>
        <end position="168"/>
    </location>
</feature>
<comment type="caution">
    <text evidence="7">The sequence shown here is derived from an EMBL/GenBank/DDBJ whole genome shotgun (WGS) entry which is preliminary data.</text>
</comment>
<feature type="transmembrane region" description="Helical" evidence="5">
    <location>
        <begin position="70"/>
        <end position="88"/>
    </location>
</feature>
<evidence type="ECO:0000256" key="5">
    <source>
        <dbReference type="SAM" id="Phobius"/>
    </source>
</evidence>
<dbReference type="PROSITE" id="PS51257">
    <property type="entry name" value="PROKAR_LIPOPROTEIN"/>
    <property type="match status" value="1"/>
</dbReference>
<dbReference type="Proteomes" id="UP000323707">
    <property type="component" value="Unassembled WGS sequence"/>
</dbReference>
<evidence type="ECO:0000256" key="2">
    <source>
        <dbReference type="ARBA" id="ARBA00022692"/>
    </source>
</evidence>
<proteinExistence type="predicted"/>
<dbReference type="AlphaFoldDB" id="A0A5M9QRR6"/>
<evidence type="ECO:0000313" key="8">
    <source>
        <dbReference type="Proteomes" id="UP000323707"/>
    </source>
</evidence>
<evidence type="ECO:0000313" key="7">
    <source>
        <dbReference type="EMBL" id="KAA8711404.1"/>
    </source>
</evidence>
<evidence type="ECO:0000256" key="4">
    <source>
        <dbReference type="ARBA" id="ARBA00023136"/>
    </source>
</evidence>
<dbReference type="GO" id="GO:0016020">
    <property type="term" value="C:membrane"/>
    <property type="evidence" value="ECO:0007669"/>
    <property type="project" value="UniProtKB-SubCell"/>
</dbReference>
<reference evidence="7 8" key="1">
    <citation type="submission" date="2019-09" db="EMBL/GenBank/DDBJ databases">
        <title>Draft genome sequence of various Type strains from the CCUG.</title>
        <authorList>
            <person name="Pineiro-Iglesias B."/>
            <person name="Tunovic T."/>
            <person name="Unosson C."/>
            <person name="Inganas E."/>
            <person name="Ohlen M."/>
            <person name="Cardew S."/>
            <person name="Jensie-Markopoulos S."/>
            <person name="Salva-Serra F."/>
            <person name="Jaen-Luchoro D."/>
            <person name="Karlsson R."/>
            <person name="Svensson-Stadler L."/>
            <person name="Chun J."/>
            <person name="Moore E."/>
        </authorList>
    </citation>
    <scope>NUCLEOTIDE SEQUENCE [LARGE SCALE GENOMIC DNA]</scope>
    <source>
        <strain evidence="7 8">CCUG 32756T</strain>
    </source>
</reference>
<evidence type="ECO:0000256" key="1">
    <source>
        <dbReference type="ARBA" id="ARBA00004370"/>
    </source>
</evidence>
<dbReference type="EMBL" id="VXKE01000001">
    <property type="protein sequence ID" value="KAA8711404.1"/>
    <property type="molecule type" value="Genomic_DNA"/>
</dbReference>
<comment type="subcellular location">
    <subcellularLocation>
        <location evidence="1">Membrane</location>
    </subcellularLocation>
</comment>
<evidence type="ECO:0000256" key="3">
    <source>
        <dbReference type="ARBA" id="ARBA00022989"/>
    </source>
</evidence>